<organism evidence="2 3">
    <name type="scientific">Belliella marina</name>
    <dbReference type="NCBI Taxonomy" id="1644146"/>
    <lineage>
        <taxon>Bacteria</taxon>
        <taxon>Pseudomonadati</taxon>
        <taxon>Bacteroidota</taxon>
        <taxon>Cytophagia</taxon>
        <taxon>Cytophagales</taxon>
        <taxon>Cyclobacteriaceae</taxon>
        <taxon>Belliella</taxon>
    </lineage>
</organism>
<comment type="caution">
    <text evidence="2">The sequence shown here is derived from an EMBL/GenBank/DDBJ whole genome shotgun (WGS) entry which is preliminary data.</text>
</comment>
<keyword evidence="3" id="KW-1185">Reference proteome</keyword>
<evidence type="ECO:0000259" key="1">
    <source>
        <dbReference type="Pfam" id="PF00149"/>
    </source>
</evidence>
<reference evidence="3" key="1">
    <citation type="journal article" date="2019" name="Int. J. Syst. Evol. Microbiol.">
        <title>The Global Catalogue of Microorganisms (GCM) 10K type strain sequencing project: providing services to taxonomists for standard genome sequencing and annotation.</title>
        <authorList>
            <consortium name="The Broad Institute Genomics Platform"/>
            <consortium name="The Broad Institute Genome Sequencing Center for Infectious Disease"/>
            <person name="Wu L."/>
            <person name="Ma J."/>
        </authorList>
    </citation>
    <scope>NUCLEOTIDE SEQUENCE [LARGE SCALE GENOMIC DNA]</scope>
    <source>
        <strain evidence="3">CGMCC 1.15180</strain>
    </source>
</reference>
<accession>A0ABW4VVW9</accession>
<dbReference type="CDD" id="cd07379">
    <property type="entry name" value="MPP_239FB"/>
    <property type="match status" value="1"/>
</dbReference>
<dbReference type="InterPro" id="IPR029052">
    <property type="entry name" value="Metallo-depent_PP-like"/>
</dbReference>
<dbReference type="InterPro" id="IPR051693">
    <property type="entry name" value="UPF0046_metallophosphoest"/>
</dbReference>
<dbReference type="InterPro" id="IPR004843">
    <property type="entry name" value="Calcineurin-like_PHP"/>
</dbReference>
<gene>
    <name evidence="2" type="ORF">ACFSKL_21920</name>
</gene>
<evidence type="ECO:0000313" key="3">
    <source>
        <dbReference type="Proteomes" id="UP001597361"/>
    </source>
</evidence>
<dbReference type="RefSeq" id="WP_376889367.1">
    <property type="nucleotide sequence ID" value="NZ_JBHUHR010000048.1"/>
</dbReference>
<dbReference type="Proteomes" id="UP001597361">
    <property type="component" value="Unassembled WGS sequence"/>
</dbReference>
<dbReference type="SUPFAM" id="SSF56300">
    <property type="entry name" value="Metallo-dependent phosphatases"/>
    <property type="match status" value="1"/>
</dbReference>
<name>A0ABW4VVW9_9BACT</name>
<protein>
    <submittedName>
        <fullName evidence="2">Metallophosphoesterase</fullName>
    </submittedName>
</protein>
<dbReference type="Pfam" id="PF00149">
    <property type="entry name" value="Metallophos"/>
    <property type="match status" value="1"/>
</dbReference>
<dbReference type="PANTHER" id="PTHR12905">
    <property type="entry name" value="METALLOPHOSPHOESTERASE"/>
    <property type="match status" value="1"/>
</dbReference>
<dbReference type="EMBL" id="JBHUHR010000048">
    <property type="protein sequence ID" value="MFD2037468.1"/>
    <property type="molecule type" value="Genomic_DNA"/>
</dbReference>
<dbReference type="PANTHER" id="PTHR12905:SF0">
    <property type="entry name" value="CALCINEURIN-LIKE PHOSPHOESTERASE DOMAIN-CONTAINING PROTEIN"/>
    <property type="match status" value="1"/>
</dbReference>
<feature type="domain" description="Calcineurin-like phosphoesterase" evidence="1">
    <location>
        <begin position="1"/>
        <end position="175"/>
    </location>
</feature>
<dbReference type="Gene3D" id="3.60.21.10">
    <property type="match status" value="1"/>
</dbReference>
<evidence type="ECO:0000313" key="2">
    <source>
        <dbReference type="EMBL" id="MFD2037468.1"/>
    </source>
</evidence>
<proteinExistence type="predicted"/>
<sequence length="209" mass="23797">MKTTLISDTHGQHRSLKMDSGDLLIHAGDVSSNGREEQVVDFLDWFSKLDFKHKIFIAGNHDFFFEHAAAMRIKAILPDNIHYLHNSGVTIEGVNFWGSPITPWFNDWAFNRQRGTEIKETWKLIPKKTDILITHGPPRGILDRNTRGLAVGCDDLLKSVTKLKPKYHVFGHIHEDYGLVTKSQTTFINASVLDDRYALVNDPVSIDLF</sequence>